<dbReference type="EMBL" id="MN740811">
    <property type="protein sequence ID" value="QHU12950.1"/>
    <property type="molecule type" value="Genomic_DNA"/>
</dbReference>
<proteinExistence type="predicted"/>
<evidence type="ECO:0000313" key="1">
    <source>
        <dbReference type="EMBL" id="QHU12950.1"/>
    </source>
</evidence>
<accession>A0A6C0K817</accession>
<protein>
    <submittedName>
        <fullName evidence="1">Uncharacterized protein</fullName>
    </submittedName>
</protein>
<sequence>MYVTLEYAYNRCRLKISIPVPKLNTPLCVYDNTMESSSEDENTVSMEETATRLLSLVNGVVTDFGLVQTKVAAAHLDIFKQDVRPLRGVMLGLWDKMSLPPVIPFNALLERIYETAKRLDIPKREIHFSDEIAPLFGKSYMTLFELVDIIIDSLEFIPVIGSPV</sequence>
<organism evidence="1">
    <name type="scientific">viral metagenome</name>
    <dbReference type="NCBI Taxonomy" id="1070528"/>
    <lineage>
        <taxon>unclassified sequences</taxon>
        <taxon>metagenomes</taxon>
        <taxon>organismal metagenomes</taxon>
    </lineage>
</organism>
<name>A0A6C0K817_9ZZZZ</name>
<dbReference type="AlphaFoldDB" id="A0A6C0K817"/>
<reference evidence="1" key="1">
    <citation type="journal article" date="2020" name="Nature">
        <title>Giant virus diversity and host interactions through global metagenomics.</title>
        <authorList>
            <person name="Schulz F."/>
            <person name="Roux S."/>
            <person name="Paez-Espino D."/>
            <person name="Jungbluth S."/>
            <person name="Walsh D.A."/>
            <person name="Denef V.J."/>
            <person name="McMahon K.D."/>
            <person name="Konstantinidis K.T."/>
            <person name="Eloe-Fadrosh E.A."/>
            <person name="Kyrpides N.C."/>
            <person name="Woyke T."/>
        </authorList>
    </citation>
    <scope>NUCLEOTIDE SEQUENCE</scope>
    <source>
        <strain evidence="1">GVMAG-S-1101172-89</strain>
    </source>
</reference>